<dbReference type="Pfam" id="PF07831">
    <property type="entry name" value="PYNP_C"/>
    <property type="match status" value="1"/>
</dbReference>
<comment type="subunit">
    <text evidence="2">Homodimer.</text>
</comment>
<dbReference type="SMART" id="SM00941">
    <property type="entry name" value="PYNP_C"/>
    <property type="match status" value="1"/>
</dbReference>
<dbReference type="RefSeq" id="WP_098002286.1">
    <property type="nucleotide sequence ID" value="NZ_JACKUY010000013.1"/>
</dbReference>
<keyword evidence="4" id="KW-0808">Transferase</keyword>
<evidence type="ECO:0000256" key="2">
    <source>
        <dbReference type="ARBA" id="ARBA00011738"/>
    </source>
</evidence>
<dbReference type="SUPFAM" id="SSF54680">
    <property type="entry name" value="Pyrimidine nucleoside phosphorylase C-terminal domain"/>
    <property type="match status" value="1"/>
</dbReference>
<evidence type="ECO:0000313" key="6">
    <source>
        <dbReference type="Proteomes" id="UP000467006"/>
    </source>
</evidence>
<dbReference type="OrthoDB" id="9763887at2"/>
<gene>
    <name evidence="5" type="primary">deoA</name>
    <name evidence="5" type="ORF">MDUV_31850</name>
</gene>
<dbReference type="PANTHER" id="PTHR10515">
    <property type="entry name" value="THYMIDINE PHOSPHORYLASE"/>
    <property type="match status" value="1"/>
</dbReference>
<reference evidence="5 6" key="1">
    <citation type="journal article" date="2019" name="Emerg. Microbes Infect.">
        <title>Comprehensive subspecies identification of 175 nontuberculous mycobacteria species based on 7547 genomic profiles.</title>
        <authorList>
            <person name="Matsumoto Y."/>
            <person name="Kinjo T."/>
            <person name="Motooka D."/>
            <person name="Nabeya D."/>
            <person name="Jung N."/>
            <person name="Uechi K."/>
            <person name="Horii T."/>
            <person name="Iida T."/>
            <person name="Fujita J."/>
            <person name="Nakamura S."/>
        </authorList>
    </citation>
    <scope>NUCLEOTIDE SEQUENCE [LARGE SCALE GENOMIC DNA]</scope>
    <source>
        <strain evidence="5 6">JCM 6396</strain>
    </source>
</reference>
<dbReference type="FunFam" id="1.20.970.10:FF:000004">
    <property type="entry name" value="Thymidine phosphorylase"/>
    <property type="match status" value="1"/>
</dbReference>
<dbReference type="PIRSF" id="PIRSF000478">
    <property type="entry name" value="TP_PyNP"/>
    <property type="match status" value="1"/>
</dbReference>
<dbReference type="GO" id="GO:0005829">
    <property type="term" value="C:cytosol"/>
    <property type="evidence" value="ECO:0007669"/>
    <property type="project" value="TreeGrafter"/>
</dbReference>
<protein>
    <submittedName>
        <fullName evidence="5">Thymidine phosphorylase</fullName>
    </submittedName>
</protein>
<dbReference type="NCBIfam" id="NF004490">
    <property type="entry name" value="PRK05820.1"/>
    <property type="match status" value="1"/>
</dbReference>
<keyword evidence="3" id="KW-0328">Glycosyltransferase</keyword>
<comment type="similarity">
    <text evidence="1">Belongs to the thymidine/pyrimidine-nucleoside phosphorylase family.</text>
</comment>
<dbReference type="InterPro" id="IPR017872">
    <property type="entry name" value="Pyrmidine_PPase_CS"/>
</dbReference>
<dbReference type="Proteomes" id="UP000467006">
    <property type="component" value="Chromosome"/>
</dbReference>
<dbReference type="Gene3D" id="3.90.1170.30">
    <property type="entry name" value="Pyrimidine nucleoside phosphorylase-like, C-terminal domain"/>
    <property type="match status" value="1"/>
</dbReference>
<dbReference type="NCBIfam" id="TIGR02644">
    <property type="entry name" value="Y_phosphoryl"/>
    <property type="match status" value="1"/>
</dbReference>
<evidence type="ECO:0000256" key="1">
    <source>
        <dbReference type="ARBA" id="ARBA00006915"/>
    </source>
</evidence>
<dbReference type="PANTHER" id="PTHR10515:SF0">
    <property type="entry name" value="THYMIDINE PHOSPHORYLASE"/>
    <property type="match status" value="1"/>
</dbReference>
<organism evidence="5 6">
    <name type="scientific">Mycolicibacterium duvalii</name>
    <dbReference type="NCBI Taxonomy" id="39688"/>
    <lineage>
        <taxon>Bacteria</taxon>
        <taxon>Bacillati</taxon>
        <taxon>Actinomycetota</taxon>
        <taxon>Actinomycetes</taxon>
        <taxon>Mycobacteriales</taxon>
        <taxon>Mycobacteriaceae</taxon>
        <taxon>Mycolicibacterium</taxon>
    </lineage>
</organism>
<dbReference type="SUPFAM" id="SSF52418">
    <property type="entry name" value="Nucleoside phosphorylase/phosphoribosyltransferase catalytic domain"/>
    <property type="match status" value="1"/>
</dbReference>
<evidence type="ECO:0000313" key="5">
    <source>
        <dbReference type="EMBL" id="BBX18325.1"/>
    </source>
</evidence>
<evidence type="ECO:0000256" key="3">
    <source>
        <dbReference type="ARBA" id="ARBA00022676"/>
    </source>
</evidence>
<dbReference type="InterPro" id="IPR017459">
    <property type="entry name" value="Glycosyl_Trfase_fam3_N_dom"/>
</dbReference>
<dbReference type="Pfam" id="PF00591">
    <property type="entry name" value="Glycos_transf_3"/>
    <property type="match status" value="1"/>
</dbReference>
<dbReference type="GO" id="GO:0006206">
    <property type="term" value="P:pyrimidine nucleobase metabolic process"/>
    <property type="evidence" value="ECO:0007669"/>
    <property type="project" value="InterPro"/>
</dbReference>
<dbReference type="SUPFAM" id="SSF47648">
    <property type="entry name" value="Nucleoside phosphorylase/phosphoribosyltransferase N-terminal domain"/>
    <property type="match status" value="1"/>
</dbReference>
<dbReference type="KEGG" id="mdu:MDUV_31850"/>
<dbReference type="EMBL" id="AP022563">
    <property type="protein sequence ID" value="BBX18325.1"/>
    <property type="molecule type" value="Genomic_DNA"/>
</dbReference>
<dbReference type="Gene3D" id="1.20.970.10">
    <property type="entry name" value="Transferase, Pyrimidine Nucleoside Phosphorylase, Chain C"/>
    <property type="match status" value="1"/>
</dbReference>
<accession>A0A7I7K2Q2</accession>
<proteinExistence type="inferred from homology"/>
<dbReference type="InterPro" id="IPR018090">
    <property type="entry name" value="Pyrmidine_PPas_bac/euk"/>
</dbReference>
<dbReference type="InterPro" id="IPR036566">
    <property type="entry name" value="PYNP-like_C_sf"/>
</dbReference>
<sequence length="455" mass="47517">MTHATFDAPQPDRAFDAPESDRAFDAPTVIRTKRDGGALSDAAIDWVIDAYTHGRIADAQMSALLMAIFLRGMSGAEITRWTAAMIASGERFDFGDLRRDGTPLALVDKHSTGGVGDKITIPLVPVVMACGGSVPQAAGRGLGHTGGTLDKLESIAGFTAELSEDRIRQQLRDIGAAVFAAGELAPADRKIYALRDVTATTESLPLIASSVMSKKIAEGTRALVLDTKVGAGAFLKTEAESRELARTMVELGAAHGVATRAVLTDMNTPLGRAVGNAVEVAESLEVLAGGGPDDVVELTLTLAREMLDAAGLDAVDPAQTLRDGTAMDQFRRLVAAQGGDLAKPLPLGAHTETVSATRGGTMGDIDAMAVGLAVWRLGAGRSEPGQRVQFGAGLRIHRRPGEPVAAGAPLFTLYTDTPQRLGAALAELDGGWTVGDHPPPARPLIIDRITSRSRA</sequence>
<dbReference type="PROSITE" id="PS00647">
    <property type="entry name" value="THYMID_PHOSPHORYLASE"/>
    <property type="match status" value="1"/>
</dbReference>
<dbReference type="GO" id="GO:0006213">
    <property type="term" value="P:pyrimidine nucleoside metabolic process"/>
    <property type="evidence" value="ECO:0007669"/>
    <property type="project" value="InterPro"/>
</dbReference>
<name>A0A7I7K2Q2_9MYCO</name>
<dbReference type="InterPro" id="IPR000053">
    <property type="entry name" value="Thymidine/pyrmidine_PPase"/>
</dbReference>
<dbReference type="GO" id="GO:0004645">
    <property type="term" value="F:1,4-alpha-oligoglucan phosphorylase activity"/>
    <property type="evidence" value="ECO:0007669"/>
    <property type="project" value="InterPro"/>
</dbReference>
<dbReference type="AlphaFoldDB" id="A0A7I7K2Q2"/>
<dbReference type="InterPro" id="IPR013102">
    <property type="entry name" value="PYNP_C"/>
</dbReference>
<dbReference type="InterPro" id="IPR036320">
    <property type="entry name" value="Glycosyl_Trfase_fam3_N_dom_sf"/>
</dbReference>
<dbReference type="Gene3D" id="3.40.1030.10">
    <property type="entry name" value="Nucleoside phosphorylase/phosphoribosyltransferase catalytic domain"/>
    <property type="match status" value="1"/>
</dbReference>
<dbReference type="InterPro" id="IPR000312">
    <property type="entry name" value="Glycosyl_Trfase_fam3"/>
</dbReference>
<dbReference type="GO" id="GO:0009032">
    <property type="term" value="F:thymidine phosphorylase activity"/>
    <property type="evidence" value="ECO:0007669"/>
    <property type="project" value="TreeGrafter"/>
</dbReference>
<evidence type="ECO:0000256" key="4">
    <source>
        <dbReference type="ARBA" id="ARBA00022679"/>
    </source>
</evidence>
<dbReference type="InterPro" id="IPR035902">
    <property type="entry name" value="Nuc_phospho_transferase"/>
</dbReference>
<dbReference type="Pfam" id="PF02885">
    <property type="entry name" value="Glycos_trans_3N"/>
    <property type="match status" value="1"/>
</dbReference>
<dbReference type="FunFam" id="3.40.1030.10:FF:000003">
    <property type="entry name" value="Pyrimidine-nucleoside phosphorylase"/>
    <property type="match status" value="1"/>
</dbReference>
<keyword evidence="6" id="KW-1185">Reference proteome</keyword>